<dbReference type="CDD" id="cd00554">
    <property type="entry name" value="MECDP_synthase"/>
    <property type="match status" value="1"/>
</dbReference>
<keyword evidence="5 7" id="KW-0414">Isoprene biosynthesis</keyword>
<proteinExistence type="inferred from homology"/>
<dbReference type="UniPathway" id="UPA00056">
    <property type="reaction ID" value="UER00095"/>
</dbReference>
<feature type="binding site" evidence="7">
    <location>
        <position position="16"/>
    </location>
    <ligand>
        <name>a divalent metal cation</name>
        <dbReference type="ChEBI" id="CHEBI:60240"/>
    </ligand>
</feature>
<comment type="caution">
    <text evidence="7">Lacks conserved residue(s) required for the propagation of feature annotation.</text>
</comment>
<dbReference type="PANTHER" id="PTHR43181:SF1">
    <property type="entry name" value="2-C-METHYL-D-ERYTHRITOL 2,4-CYCLODIPHOSPHATE SYNTHASE, CHLOROPLASTIC"/>
    <property type="match status" value="1"/>
</dbReference>
<dbReference type="EMBL" id="ABXB03000006">
    <property type="protein sequence ID" value="EFA22152.1"/>
    <property type="molecule type" value="Genomic_DNA"/>
</dbReference>
<dbReference type="PROSITE" id="PS01350">
    <property type="entry name" value="ISPF"/>
    <property type="match status" value="1"/>
</dbReference>
<dbReference type="GO" id="GO:0008685">
    <property type="term" value="F:2-C-methyl-D-erythritol 2,4-cyclodiphosphate synthase activity"/>
    <property type="evidence" value="ECO:0007669"/>
    <property type="project" value="UniProtKB-UniRule"/>
</dbReference>
<organism evidence="10 12">
    <name type="scientific">Bifidobacterium gallicum DSM 20093 = LMG 11596</name>
    <dbReference type="NCBI Taxonomy" id="561180"/>
    <lineage>
        <taxon>Bacteria</taxon>
        <taxon>Bacillati</taxon>
        <taxon>Actinomycetota</taxon>
        <taxon>Actinomycetes</taxon>
        <taxon>Bifidobacteriales</taxon>
        <taxon>Bifidobacteriaceae</taxon>
        <taxon>Bifidobacterium</taxon>
    </lineage>
</organism>
<comment type="pathway">
    <text evidence="2 7">Isoprenoid biosynthesis; isopentenyl diphosphate biosynthesis via DXP pathway; isopentenyl diphosphate from 1-deoxy-D-xylulose 5-phosphate: step 4/6.</text>
</comment>
<sequence>MTNNHDLRVGVGFDAHRFIDADDPRAAEPMHLACLLWPGPGIQGDSDGDVVVHALIDALLSAADLGDIGSYFGVGADSQGAGRTGRSMLQEIVAYLDDHGAYAINASVCIVGNRPKFSARRREAQQALSSIMGCSVTVTATTTDGMGFTGKGEGIAAIANCLVELR</sequence>
<evidence type="ECO:0000313" key="10">
    <source>
        <dbReference type="EMBL" id="EFA22152.1"/>
    </source>
</evidence>
<dbReference type="EMBL" id="JGYW01000010">
    <property type="protein sequence ID" value="KFI57492.1"/>
    <property type="molecule type" value="Genomic_DNA"/>
</dbReference>
<name>D1NWU3_9BIFI</name>
<feature type="binding site" evidence="7">
    <location>
        <position position="151"/>
    </location>
    <ligand>
        <name>4-CDP-2-C-methyl-D-erythritol 2-phosphate</name>
        <dbReference type="ChEBI" id="CHEBI:57919"/>
    </ligand>
</feature>
<dbReference type="RefSeq" id="WP_006295833.1">
    <property type="nucleotide sequence ID" value="NZ_ABXB03000006.1"/>
</dbReference>
<feature type="binding site" evidence="7">
    <location>
        <begin position="14"/>
        <end position="16"/>
    </location>
    <ligand>
        <name>4-CDP-2-C-methyl-D-erythritol 2-phosphate</name>
        <dbReference type="ChEBI" id="CHEBI:57919"/>
    </ligand>
</feature>
<dbReference type="InterPro" id="IPR020555">
    <property type="entry name" value="MECDP_synthase_CS"/>
</dbReference>
<feature type="domain" description="2-C-methyl-D-erythritol 2,4-cyclodiphosphate synthase" evidence="9">
    <location>
        <begin position="7"/>
        <end position="163"/>
    </location>
</feature>
<protein>
    <recommendedName>
        <fullName evidence="3 7">2-C-methyl-D-erythritol 2,4-cyclodiphosphate synthase</fullName>
        <shortName evidence="7">MECDP-synthase</shortName>
        <shortName evidence="7">MECPP-synthase</shortName>
        <shortName evidence="7">MECPS</shortName>
        <ecNumber evidence="3 7">4.6.1.12</ecNumber>
    </recommendedName>
</protein>
<dbReference type="OrthoDB" id="9804336at2"/>
<dbReference type="GO" id="GO:0016114">
    <property type="term" value="P:terpenoid biosynthetic process"/>
    <property type="evidence" value="ECO:0007669"/>
    <property type="project" value="InterPro"/>
</dbReference>
<feature type="site" description="Transition state stabilizer" evidence="7">
    <location>
        <position position="45"/>
    </location>
</feature>
<feature type="binding site" evidence="7">
    <location>
        <position position="148"/>
    </location>
    <ligand>
        <name>4-CDP-2-C-methyl-D-erythritol 2-phosphate</name>
        <dbReference type="ChEBI" id="CHEBI:57919"/>
    </ligand>
</feature>
<reference evidence="10 12" key="1">
    <citation type="submission" date="2009-11" db="EMBL/GenBank/DDBJ databases">
        <authorList>
            <person name="Weinstock G."/>
            <person name="Sodergren E."/>
            <person name="Clifton S."/>
            <person name="Fulton L."/>
            <person name="Fulton B."/>
            <person name="Courtney L."/>
            <person name="Fronick C."/>
            <person name="Harrison M."/>
            <person name="Strong C."/>
            <person name="Farmer C."/>
            <person name="Delahaunty K."/>
            <person name="Markovic C."/>
            <person name="Hall O."/>
            <person name="Minx P."/>
            <person name="Tomlinson C."/>
            <person name="Mitreva M."/>
            <person name="Nelson J."/>
            <person name="Hou S."/>
            <person name="Wollam A."/>
            <person name="Pepin K.H."/>
            <person name="Johnson M."/>
            <person name="Bhonagiri V."/>
            <person name="Nash W.E."/>
            <person name="Warren W."/>
            <person name="Chinwalla A."/>
            <person name="Mardis E.R."/>
            <person name="Wilson R.K."/>
        </authorList>
    </citation>
    <scope>NUCLEOTIDE SEQUENCE [LARGE SCALE GENOMIC DNA]</scope>
    <source>
        <strain evidence="10 12">DSM 20093</strain>
    </source>
</reference>
<dbReference type="NCBIfam" id="TIGR00151">
    <property type="entry name" value="ispF"/>
    <property type="match status" value="1"/>
</dbReference>
<evidence type="ECO:0000313" key="11">
    <source>
        <dbReference type="EMBL" id="KFI57492.1"/>
    </source>
</evidence>
<dbReference type="GO" id="GO:0019288">
    <property type="term" value="P:isopentenyl diphosphate biosynthetic process, methylerythritol 4-phosphate pathway"/>
    <property type="evidence" value="ECO:0007669"/>
    <property type="project" value="UniProtKB-UniRule"/>
</dbReference>
<dbReference type="InterPro" id="IPR036571">
    <property type="entry name" value="MECDP_synthase_sf"/>
</dbReference>
<dbReference type="Proteomes" id="UP000029074">
    <property type="component" value="Unassembled WGS sequence"/>
</dbReference>
<evidence type="ECO:0000256" key="8">
    <source>
        <dbReference type="RuleBase" id="RU004395"/>
    </source>
</evidence>
<accession>D1NWU3</accession>
<dbReference type="EC" id="4.6.1.12" evidence="3 7"/>
<comment type="caution">
    <text evidence="10">The sequence shown here is derived from an EMBL/GenBank/DDBJ whole genome shotgun (WGS) entry which is preliminary data.</text>
</comment>
<dbReference type="PANTHER" id="PTHR43181">
    <property type="entry name" value="2-C-METHYL-D-ERYTHRITOL 2,4-CYCLODIPHOSPHATE SYNTHASE, CHLOROPLASTIC"/>
    <property type="match status" value="1"/>
</dbReference>
<evidence type="ECO:0000259" key="9">
    <source>
        <dbReference type="Pfam" id="PF02542"/>
    </source>
</evidence>
<feature type="binding site" evidence="7">
    <location>
        <begin position="141"/>
        <end position="144"/>
    </location>
    <ligand>
        <name>4-CDP-2-C-methyl-D-erythritol 2-phosphate</name>
        <dbReference type="ChEBI" id="CHEBI:57919"/>
    </ligand>
</feature>
<dbReference type="eggNOG" id="COG0245">
    <property type="taxonomic scope" value="Bacteria"/>
</dbReference>
<evidence type="ECO:0000256" key="2">
    <source>
        <dbReference type="ARBA" id="ARBA00004709"/>
    </source>
</evidence>
<keyword evidence="13" id="KW-1185">Reference proteome</keyword>
<evidence type="ECO:0000256" key="4">
    <source>
        <dbReference type="ARBA" id="ARBA00022723"/>
    </source>
</evidence>
<dbReference type="STRING" id="561180.BIFGAL_04349"/>
<dbReference type="HAMAP" id="MF_00107">
    <property type="entry name" value="IspF"/>
    <property type="match status" value="1"/>
</dbReference>
<comment type="similarity">
    <text evidence="7 8">Belongs to the IspF family.</text>
</comment>
<reference evidence="11 13" key="2">
    <citation type="submission" date="2014-03" db="EMBL/GenBank/DDBJ databases">
        <title>Genomics of Bifidobacteria.</title>
        <authorList>
            <person name="Ventura M."/>
            <person name="Milani C."/>
            <person name="Lugli G.A."/>
        </authorList>
    </citation>
    <scope>NUCLEOTIDE SEQUENCE [LARGE SCALE GENOMIC DNA]</scope>
    <source>
        <strain evidence="11 13">LMG 11596</strain>
    </source>
</reference>
<dbReference type="SUPFAM" id="SSF69765">
    <property type="entry name" value="IpsF-like"/>
    <property type="match status" value="1"/>
</dbReference>
<comment type="function">
    <text evidence="7">Involved in the biosynthesis of isopentenyl diphosphate (IPP) and dimethylallyl diphosphate (DMAPP), two major building blocks of isoprenoid compounds. Catalyzes the conversion of 4-diphosphocytidyl-2-C-methyl-D-erythritol 2-phosphate (CDP-ME2P) to 2-C-methyl-D-erythritol 2,4-cyclodiphosphate (ME-CPP) with a corresponding release of cytidine 5-monophosphate (CMP).</text>
</comment>
<dbReference type="AlphaFoldDB" id="D1NWU3"/>
<feature type="binding site" evidence="7">
    <location>
        <begin position="67"/>
        <end position="69"/>
    </location>
    <ligand>
        <name>4-CDP-2-C-methyl-D-erythritol 2-phosphate</name>
        <dbReference type="ChEBI" id="CHEBI:57919"/>
    </ligand>
</feature>
<dbReference type="Gene3D" id="3.30.1330.50">
    <property type="entry name" value="2-C-methyl-D-erythritol 2,4-cyclodiphosphate synthase"/>
    <property type="match status" value="1"/>
</dbReference>
<dbReference type="GO" id="GO:0046872">
    <property type="term" value="F:metal ion binding"/>
    <property type="evidence" value="ECO:0007669"/>
    <property type="project" value="UniProtKB-KW"/>
</dbReference>
<evidence type="ECO:0000256" key="3">
    <source>
        <dbReference type="ARBA" id="ARBA00012579"/>
    </source>
</evidence>
<evidence type="ECO:0000313" key="13">
    <source>
        <dbReference type="Proteomes" id="UP000029074"/>
    </source>
</evidence>
<comment type="catalytic activity">
    <reaction evidence="1 7 8">
        <text>4-CDP-2-C-methyl-D-erythritol 2-phosphate = 2-C-methyl-D-erythritol 2,4-cyclic diphosphate + CMP</text>
        <dbReference type="Rhea" id="RHEA:23864"/>
        <dbReference type="ChEBI" id="CHEBI:57919"/>
        <dbReference type="ChEBI" id="CHEBI:58483"/>
        <dbReference type="ChEBI" id="CHEBI:60377"/>
        <dbReference type="EC" id="4.6.1.12"/>
    </reaction>
</comment>
<dbReference type="InterPro" id="IPR003526">
    <property type="entry name" value="MECDP_synthase"/>
</dbReference>
<evidence type="ECO:0000256" key="7">
    <source>
        <dbReference type="HAMAP-Rule" id="MF_00107"/>
    </source>
</evidence>
<comment type="cofactor">
    <cofactor evidence="7">
        <name>a divalent metal cation</name>
        <dbReference type="ChEBI" id="CHEBI:60240"/>
    </cofactor>
    <text evidence="7">Binds 1 divalent metal cation per subunit.</text>
</comment>
<keyword evidence="6 7" id="KW-0456">Lyase</keyword>
<feature type="binding site" evidence="7">
    <location>
        <position position="14"/>
    </location>
    <ligand>
        <name>a divalent metal cation</name>
        <dbReference type="ChEBI" id="CHEBI:60240"/>
    </ligand>
</feature>
<feature type="site" description="Transition state stabilizer" evidence="7">
    <location>
        <position position="142"/>
    </location>
</feature>
<feature type="binding site" evidence="7">
    <location>
        <position position="53"/>
    </location>
    <ligand>
        <name>a divalent metal cation</name>
        <dbReference type="ChEBI" id="CHEBI:60240"/>
    </ligand>
</feature>
<keyword evidence="4 7" id="KW-0479">Metal-binding</keyword>
<evidence type="ECO:0000313" key="12">
    <source>
        <dbReference type="Proteomes" id="UP000003656"/>
    </source>
</evidence>
<evidence type="ECO:0000256" key="1">
    <source>
        <dbReference type="ARBA" id="ARBA00000200"/>
    </source>
</evidence>
<dbReference type="Pfam" id="PF02542">
    <property type="entry name" value="YgbB"/>
    <property type="match status" value="1"/>
</dbReference>
<dbReference type="Proteomes" id="UP000003656">
    <property type="component" value="Unassembled WGS sequence"/>
</dbReference>
<comment type="subunit">
    <text evidence="7">Homotrimer.</text>
</comment>
<evidence type="ECO:0000256" key="6">
    <source>
        <dbReference type="ARBA" id="ARBA00023239"/>
    </source>
</evidence>
<evidence type="ECO:0000256" key="5">
    <source>
        <dbReference type="ARBA" id="ARBA00023229"/>
    </source>
</evidence>
<gene>
    <name evidence="7 10" type="primary">ispF</name>
    <name evidence="11" type="ORF">BGLCM_1436</name>
    <name evidence="10" type="ORF">BIFGAL_04349</name>
</gene>